<evidence type="ECO:0000256" key="1">
    <source>
        <dbReference type="SAM" id="MobiDB-lite"/>
    </source>
</evidence>
<feature type="compositionally biased region" description="Acidic residues" evidence="1">
    <location>
        <begin position="50"/>
        <end position="60"/>
    </location>
</feature>
<reference evidence="3" key="1">
    <citation type="submission" date="2022-10" db="EMBL/GenBank/DDBJ databases">
        <title>The complete genomes of actinobacterial strains from the NBC collection.</title>
        <authorList>
            <person name="Joergensen T.S."/>
            <person name="Alvarez Arevalo M."/>
            <person name="Sterndorff E.B."/>
            <person name="Faurdal D."/>
            <person name="Vuksanovic O."/>
            <person name="Mourched A.-S."/>
            <person name="Charusanti P."/>
            <person name="Shaw S."/>
            <person name="Blin K."/>
            <person name="Weber T."/>
        </authorList>
    </citation>
    <scope>NUCLEOTIDE SEQUENCE</scope>
    <source>
        <strain evidence="3">NBC_00189</strain>
    </source>
</reference>
<accession>A0ABZ1J767</accession>
<name>A0ABZ1J767_9ACTN</name>
<feature type="region of interest" description="Disordered" evidence="1">
    <location>
        <begin position="31"/>
        <end position="82"/>
    </location>
</feature>
<feature type="signal peptide" evidence="2">
    <location>
        <begin position="1"/>
        <end position="27"/>
    </location>
</feature>
<proteinExistence type="predicted"/>
<protein>
    <recommendedName>
        <fullName evidence="5">Lipoprotein</fullName>
    </recommendedName>
</protein>
<dbReference type="Proteomes" id="UP001432166">
    <property type="component" value="Chromosome"/>
</dbReference>
<organism evidence="3 4">
    <name type="scientific">Streptomyces tauricus</name>
    <dbReference type="NCBI Taxonomy" id="68274"/>
    <lineage>
        <taxon>Bacteria</taxon>
        <taxon>Bacillati</taxon>
        <taxon>Actinomycetota</taxon>
        <taxon>Actinomycetes</taxon>
        <taxon>Kitasatosporales</taxon>
        <taxon>Streptomycetaceae</taxon>
        <taxon>Streptomyces</taxon>
        <taxon>Streptomyces aurantiacus group</taxon>
    </lineage>
</organism>
<keyword evidence="4" id="KW-1185">Reference proteome</keyword>
<evidence type="ECO:0000313" key="3">
    <source>
        <dbReference type="EMBL" id="WTP47082.1"/>
    </source>
</evidence>
<feature type="chain" id="PRO_5046881904" description="Lipoprotein" evidence="2">
    <location>
        <begin position="28"/>
        <end position="176"/>
    </location>
</feature>
<dbReference type="RefSeq" id="WP_265651485.1">
    <property type="nucleotide sequence ID" value="NZ_CP108133.1"/>
</dbReference>
<dbReference type="EMBL" id="CP108133">
    <property type="protein sequence ID" value="WTP47082.1"/>
    <property type="molecule type" value="Genomic_DNA"/>
</dbReference>
<evidence type="ECO:0008006" key="5">
    <source>
        <dbReference type="Google" id="ProtNLM"/>
    </source>
</evidence>
<keyword evidence="2" id="KW-0732">Signal</keyword>
<evidence type="ECO:0000256" key="2">
    <source>
        <dbReference type="SAM" id="SignalP"/>
    </source>
</evidence>
<evidence type="ECO:0000313" key="4">
    <source>
        <dbReference type="Proteomes" id="UP001432166"/>
    </source>
</evidence>
<gene>
    <name evidence="3" type="ORF">OG288_01390</name>
</gene>
<sequence length="176" mass="18797">MLPSAPYTAYKLCRTLMLCLVLGLVLATASGCSEPSGSDPDQVIYTPDETTPEPEPDTSEPDATLETTSPDPASDLDEEELQGSVPASVVGVWCGGANDRPNGHWTYAFTAEGAFAAKDQRDSFSGYVVTEGDVMTFYMEGADPVESTWAVAYEEALGVNLLYLDGYSYYPGSCES</sequence>